<proteinExistence type="predicted"/>
<dbReference type="Proteomes" id="UP000037175">
    <property type="component" value="Unassembled WGS sequence"/>
</dbReference>
<gene>
    <name evidence="1" type="ORF">Tfer_0835</name>
</gene>
<protein>
    <submittedName>
        <fullName evidence="1">Uncharacterized protein</fullName>
    </submittedName>
</protein>
<name>A0A0L6W537_9FIRM</name>
<dbReference type="AlphaFoldDB" id="A0A0L6W537"/>
<organism evidence="1 2">
    <name type="scientific">Thermincola ferriacetica</name>
    <dbReference type="NCBI Taxonomy" id="281456"/>
    <lineage>
        <taxon>Bacteria</taxon>
        <taxon>Bacillati</taxon>
        <taxon>Bacillota</taxon>
        <taxon>Clostridia</taxon>
        <taxon>Eubacteriales</taxon>
        <taxon>Thermincolaceae</taxon>
        <taxon>Thermincola</taxon>
    </lineage>
</organism>
<reference evidence="2" key="1">
    <citation type="submission" date="2015-07" db="EMBL/GenBank/DDBJ databases">
        <title>Complete Genome of Thermincola ferriacetica strain Z-0001T.</title>
        <authorList>
            <person name="Lusk B."/>
            <person name="Badalamenti J.P."/>
            <person name="Parameswaran P."/>
            <person name="Bond D.R."/>
            <person name="Torres C.I."/>
        </authorList>
    </citation>
    <scope>NUCLEOTIDE SEQUENCE [LARGE SCALE GENOMIC DNA]</scope>
    <source>
        <strain evidence="2">Z-0001</strain>
    </source>
</reference>
<accession>A0A0L6W537</accession>
<keyword evidence="2" id="KW-1185">Reference proteome</keyword>
<evidence type="ECO:0000313" key="1">
    <source>
        <dbReference type="EMBL" id="KNZ70645.1"/>
    </source>
</evidence>
<dbReference type="EMBL" id="LGTE01000003">
    <property type="protein sequence ID" value="KNZ70645.1"/>
    <property type="molecule type" value="Genomic_DNA"/>
</dbReference>
<comment type="caution">
    <text evidence="1">The sequence shown here is derived from an EMBL/GenBank/DDBJ whole genome shotgun (WGS) entry which is preliminary data.</text>
</comment>
<dbReference type="RefSeq" id="WP_052216982.1">
    <property type="nucleotide sequence ID" value="NZ_LGTE01000003.1"/>
</dbReference>
<sequence length="66" mass="7398">MDKNEKVKEIMQFVMDHPESQASRAVGRRMIGTGESLREAEHLSQLGAVLAQADDEEVDACYYIIS</sequence>
<evidence type="ECO:0000313" key="2">
    <source>
        <dbReference type="Proteomes" id="UP000037175"/>
    </source>
</evidence>